<dbReference type="Proteomes" id="UP001150266">
    <property type="component" value="Unassembled WGS sequence"/>
</dbReference>
<gene>
    <name evidence="2" type="ORF">J3R30DRAFT_3729030</name>
</gene>
<sequence length="190" mass="21291">MPSVSVNPQSTATDFANALYVPVHKRTASRGSASSSDSLSPRSTTPTSAHESNIESSPLPIYSIQDLLMLSNSDLTTFSHEQHEYLKDVAPEILLSRRQRKSIEHRRRYKPHALVAGEVHPNLKESNRQPLTSVRNIQPTAVQRRSTRQGRFPERRRSTKVEDDISWRTSRMRSISVTGSPLPLVPIATA</sequence>
<dbReference type="OrthoDB" id="2972209at2759"/>
<name>A0A9W9ATM3_9AGAR</name>
<accession>A0A9W9ATM3</accession>
<feature type="compositionally biased region" description="Basic and acidic residues" evidence="1">
    <location>
        <begin position="151"/>
        <end position="163"/>
    </location>
</feature>
<feature type="region of interest" description="Disordered" evidence="1">
    <location>
        <begin position="26"/>
        <end position="56"/>
    </location>
</feature>
<proteinExistence type="predicted"/>
<feature type="region of interest" description="Disordered" evidence="1">
    <location>
        <begin position="142"/>
        <end position="163"/>
    </location>
</feature>
<feature type="compositionally biased region" description="Low complexity" evidence="1">
    <location>
        <begin position="29"/>
        <end position="49"/>
    </location>
</feature>
<organism evidence="2 3">
    <name type="scientific">Lentinula aciculospora</name>
    <dbReference type="NCBI Taxonomy" id="153920"/>
    <lineage>
        <taxon>Eukaryota</taxon>
        <taxon>Fungi</taxon>
        <taxon>Dikarya</taxon>
        <taxon>Basidiomycota</taxon>
        <taxon>Agaricomycotina</taxon>
        <taxon>Agaricomycetes</taxon>
        <taxon>Agaricomycetidae</taxon>
        <taxon>Agaricales</taxon>
        <taxon>Marasmiineae</taxon>
        <taxon>Omphalotaceae</taxon>
        <taxon>Lentinula</taxon>
    </lineage>
</organism>
<comment type="caution">
    <text evidence="2">The sequence shown here is derived from an EMBL/GenBank/DDBJ whole genome shotgun (WGS) entry which is preliminary data.</text>
</comment>
<evidence type="ECO:0000256" key="1">
    <source>
        <dbReference type="SAM" id="MobiDB-lite"/>
    </source>
</evidence>
<reference evidence="2" key="1">
    <citation type="submission" date="2022-08" db="EMBL/GenBank/DDBJ databases">
        <title>A Global Phylogenomic Analysis of the Shiitake Genus Lentinula.</title>
        <authorList>
            <consortium name="DOE Joint Genome Institute"/>
            <person name="Sierra-Patev S."/>
            <person name="Min B."/>
            <person name="Naranjo-Ortiz M."/>
            <person name="Looney B."/>
            <person name="Konkel Z."/>
            <person name="Slot J.C."/>
            <person name="Sakamoto Y."/>
            <person name="Steenwyk J.L."/>
            <person name="Rokas A."/>
            <person name="Carro J."/>
            <person name="Camarero S."/>
            <person name="Ferreira P."/>
            <person name="Molpeceres G."/>
            <person name="Ruiz-Duenas F.J."/>
            <person name="Serrano A."/>
            <person name="Henrissat B."/>
            <person name="Drula E."/>
            <person name="Hughes K.W."/>
            <person name="Mata J.L."/>
            <person name="Ishikawa N.K."/>
            <person name="Vargas-Isla R."/>
            <person name="Ushijima S."/>
            <person name="Smith C.A."/>
            <person name="Ahrendt S."/>
            <person name="Andreopoulos W."/>
            <person name="He G."/>
            <person name="Labutti K."/>
            <person name="Lipzen A."/>
            <person name="Ng V."/>
            <person name="Riley R."/>
            <person name="Sandor L."/>
            <person name="Barry K."/>
            <person name="Martinez A.T."/>
            <person name="Xiao Y."/>
            <person name="Gibbons J.G."/>
            <person name="Terashima K."/>
            <person name="Grigoriev I.V."/>
            <person name="Hibbett D.S."/>
        </authorList>
    </citation>
    <scope>NUCLEOTIDE SEQUENCE</scope>
    <source>
        <strain evidence="2">JLM2183</strain>
    </source>
</reference>
<evidence type="ECO:0000313" key="3">
    <source>
        <dbReference type="Proteomes" id="UP001150266"/>
    </source>
</evidence>
<protein>
    <submittedName>
        <fullName evidence="2">Uncharacterized protein</fullName>
    </submittedName>
</protein>
<dbReference type="EMBL" id="JAOTPV010000001">
    <property type="protein sequence ID" value="KAJ4490264.1"/>
    <property type="molecule type" value="Genomic_DNA"/>
</dbReference>
<keyword evidence="3" id="KW-1185">Reference proteome</keyword>
<evidence type="ECO:0000313" key="2">
    <source>
        <dbReference type="EMBL" id="KAJ4490264.1"/>
    </source>
</evidence>
<dbReference type="AlphaFoldDB" id="A0A9W9ATM3"/>